<sequence length="222" mass="24957">MEKERQVLVIFPHPDDEAFGVSGTMSRYVDMGVPVTYACLTFGDMGRNLGYPPFATRESLHSIRKKEVEESARLIGLDDLRLLGYRDKTLEFEAPGHLKGVVKDMIDELNPSRIITFYPGYSVHPDHEATAEAVVAAVSEMPAADRPKLQLVAFSNNTLEDLGEPDIIVDIEGYEERKEKIMAAHESQTGPLLRTLAGNTQESEAVRQMWMKNESFYSYDID</sequence>
<dbReference type="InterPro" id="IPR024078">
    <property type="entry name" value="LmbE-like_dom_sf"/>
</dbReference>
<evidence type="ECO:0000313" key="2">
    <source>
        <dbReference type="Proteomes" id="UP000315103"/>
    </source>
</evidence>
<dbReference type="AlphaFoldDB" id="A0A558ARY2"/>
<dbReference type="OrthoDB" id="9790023at2"/>
<dbReference type="InterPro" id="IPR023841">
    <property type="entry name" value="BshB2"/>
</dbReference>
<dbReference type="PANTHER" id="PTHR12993">
    <property type="entry name" value="N-ACETYLGLUCOSAMINYL-PHOSPHATIDYLINOSITOL DE-N-ACETYLASE-RELATED"/>
    <property type="match status" value="1"/>
</dbReference>
<proteinExistence type="predicted"/>
<gene>
    <name evidence="1" type="primary">bshB2</name>
    <name evidence="1" type="ORF">FO441_11035</name>
</gene>
<protein>
    <submittedName>
        <fullName evidence="1">Bacillithiol biosynthesis deacetylase BshB2</fullName>
    </submittedName>
</protein>
<dbReference type="SUPFAM" id="SSF102588">
    <property type="entry name" value="LmbE-like"/>
    <property type="match status" value="1"/>
</dbReference>
<accession>A0A558ARY2</accession>
<dbReference type="NCBIfam" id="TIGR04000">
    <property type="entry name" value="thiol_BshB2"/>
    <property type="match status" value="1"/>
</dbReference>
<dbReference type="Proteomes" id="UP000315103">
    <property type="component" value="Unassembled WGS sequence"/>
</dbReference>
<reference evidence="1 2" key="1">
    <citation type="submission" date="2019-07" db="EMBL/GenBank/DDBJ databases">
        <title>Salinicoccus cyprini sp. nov., isolated from gastro-intestinal tract of mirror carp, Cyprinus carpio var. specularis, collected from Gobind Sagar Reservoir, Himachal Pradesh, India.</title>
        <authorList>
            <person name="Talwar C."/>
            <person name="Singh A.K."/>
            <person name="Lal R."/>
            <person name="Negi R.K."/>
        </authorList>
    </citation>
    <scope>NUCLEOTIDE SEQUENCE [LARGE SCALE GENOMIC DNA]</scope>
    <source>
        <strain evidence="1 2">CT19</strain>
    </source>
</reference>
<dbReference type="PANTHER" id="PTHR12993:SF27">
    <property type="entry name" value="N-ACETYL-ALPHA-D-GLUCOSAMINYL L-MALATE DEACETYLASE 2-RELATED"/>
    <property type="match status" value="1"/>
</dbReference>
<organism evidence="1 2">
    <name type="scientific">Salinicoccus cyprini</name>
    <dbReference type="NCBI Taxonomy" id="2493691"/>
    <lineage>
        <taxon>Bacteria</taxon>
        <taxon>Bacillati</taxon>
        <taxon>Bacillota</taxon>
        <taxon>Bacilli</taxon>
        <taxon>Bacillales</taxon>
        <taxon>Staphylococcaceae</taxon>
        <taxon>Salinicoccus</taxon>
    </lineage>
</organism>
<dbReference type="InterPro" id="IPR003737">
    <property type="entry name" value="GlcNAc_PI_deacetylase-related"/>
</dbReference>
<dbReference type="Pfam" id="PF02585">
    <property type="entry name" value="PIG-L"/>
    <property type="match status" value="1"/>
</dbReference>
<evidence type="ECO:0000313" key="1">
    <source>
        <dbReference type="EMBL" id="TVT27025.1"/>
    </source>
</evidence>
<dbReference type="EMBL" id="VMSJ01000005">
    <property type="protein sequence ID" value="TVT27025.1"/>
    <property type="molecule type" value="Genomic_DNA"/>
</dbReference>
<comment type="caution">
    <text evidence="1">The sequence shown here is derived from an EMBL/GenBank/DDBJ whole genome shotgun (WGS) entry which is preliminary data.</text>
</comment>
<dbReference type="Gene3D" id="3.40.50.10320">
    <property type="entry name" value="LmbE-like"/>
    <property type="match status" value="1"/>
</dbReference>
<name>A0A558ARY2_9STAP</name>
<dbReference type="RefSeq" id="WP_145290024.1">
    <property type="nucleotide sequence ID" value="NZ_VMSJ01000005.1"/>
</dbReference>
<keyword evidence="2" id="KW-1185">Reference proteome</keyword>
<dbReference type="GO" id="GO:0016811">
    <property type="term" value="F:hydrolase activity, acting on carbon-nitrogen (but not peptide) bonds, in linear amides"/>
    <property type="evidence" value="ECO:0007669"/>
    <property type="project" value="TreeGrafter"/>
</dbReference>